<feature type="region of interest" description="Disordered" evidence="1">
    <location>
        <begin position="79"/>
        <end position="114"/>
    </location>
</feature>
<gene>
    <name evidence="2" type="ORF">K469DRAFT_760007</name>
</gene>
<organism evidence="2 3">
    <name type="scientific">Zopfia rhizophila CBS 207.26</name>
    <dbReference type="NCBI Taxonomy" id="1314779"/>
    <lineage>
        <taxon>Eukaryota</taxon>
        <taxon>Fungi</taxon>
        <taxon>Dikarya</taxon>
        <taxon>Ascomycota</taxon>
        <taxon>Pezizomycotina</taxon>
        <taxon>Dothideomycetes</taxon>
        <taxon>Dothideomycetes incertae sedis</taxon>
        <taxon>Zopfiaceae</taxon>
        <taxon>Zopfia</taxon>
    </lineage>
</organism>
<protein>
    <submittedName>
        <fullName evidence="2">Uncharacterized protein</fullName>
    </submittedName>
</protein>
<dbReference type="EMBL" id="ML994619">
    <property type="protein sequence ID" value="KAF2190303.1"/>
    <property type="molecule type" value="Genomic_DNA"/>
</dbReference>
<proteinExistence type="predicted"/>
<name>A0A6A6EG81_9PEZI</name>
<sequence>MQASCHCQRKELPGAKLLRLALSGSGASLQSVSVAIRSDTANQVSMSRDAVGKYWLQNLVSHSQKCAVELPGAKLPREYLPAESKSSSVAPKDQDNQQTAGRAGAYQVRSAGVG</sequence>
<reference evidence="2" key="1">
    <citation type="journal article" date="2020" name="Stud. Mycol.">
        <title>101 Dothideomycetes genomes: a test case for predicting lifestyles and emergence of pathogens.</title>
        <authorList>
            <person name="Haridas S."/>
            <person name="Albert R."/>
            <person name="Binder M."/>
            <person name="Bloem J."/>
            <person name="Labutti K."/>
            <person name="Salamov A."/>
            <person name="Andreopoulos B."/>
            <person name="Baker S."/>
            <person name="Barry K."/>
            <person name="Bills G."/>
            <person name="Bluhm B."/>
            <person name="Cannon C."/>
            <person name="Castanera R."/>
            <person name="Culley D."/>
            <person name="Daum C."/>
            <person name="Ezra D."/>
            <person name="Gonzalez J."/>
            <person name="Henrissat B."/>
            <person name="Kuo A."/>
            <person name="Liang C."/>
            <person name="Lipzen A."/>
            <person name="Lutzoni F."/>
            <person name="Magnuson J."/>
            <person name="Mondo S."/>
            <person name="Nolan M."/>
            <person name="Ohm R."/>
            <person name="Pangilinan J."/>
            <person name="Park H.-J."/>
            <person name="Ramirez L."/>
            <person name="Alfaro M."/>
            <person name="Sun H."/>
            <person name="Tritt A."/>
            <person name="Yoshinaga Y."/>
            <person name="Zwiers L.-H."/>
            <person name="Turgeon B."/>
            <person name="Goodwin S."/>
            <person name="Spatafora J."/>
            <person name="Crous P."/>
            <person name="Grigoriev I."/>
        </authorList>
    </citation>
    <scope>NUCLEOTIDE SEQUENCE</scope>
    <source>
        <strain evidence="2">CBS 207.26</strain>
    </source>
</reference>
<dbReference type="AlphaFoldDB" id="A0A6A6EG81"/>
<evidence type="ECO:0000256" key="1">
    <source>
        <dbReference type="SAM" id="MobiDB-lite"/>
    </source>
</evidence>
<keyword evidence="3" id="KW-1185">Reference proteome</keyword>
<accession>A0A6A6EG81</accession>
<dbReference type="Proteomes" id="UP000800200">
    <property type="component" value="Unassembled WGS sequence"/>
</dbReference>
<evidence type="ECO:0000313" key="3">
    <source>
        <dbReference type="Proteomes" id="UP000800200"/>
    </source>
</evidence>
<evidence type="ECO:0000313" key="2">
    <source>
        <dbReference type="EMBL" id="KAF2190303.1"/>
    </source>
</evidence>